<dbReference type="Proteomes" id="UP000070501">
    <property type="component" value="Unassembled WGS sequence"/>
</dbReference>
<organism evidence="5 6">
    <name type="scientific">Microdochium bolleyi</name>
    <dbReference type="NCBI Taxonomy" id="196109"/>
    <lineage>
        <taxon>Eukaryota</taxon>
        <taxon>Fungi</taxon>
        <taxon>Dikarya</taxon>
        <taxon>Ascomycota</taxon>
        <taxon>Pezizomycotina</taxon>
        <taxon>Sordariomycetes</taxon>
        <taxon>Xylariomycetidae</taxon>
        <taxon>Xylariales</taxon>
        <taxon>Microdochiaceae</taxon>
        <taxon>Microdochium</taxon>
    </lineage>
</organism>
<dbReference type="AlphaFoldDB" id="A0A136ITN9"/>
<name>A0A136ITN9_9PEZI</name>
<dbReference type="STRING" id="196109.A0A136ITN9"/>
<accession>A0A136ITN9</accession>
<dbReference type="InterPro" id="IPR042080">
    <property type="entry name" value="RNA_2'-PTrans_N"/>
</dbReference>
<dbReference type="OrthoDB" id="419694at2759"/>
<protein>
    <recommendedName>
        <fullName evidence="2">2'-phosphotransferase</fullName>
        <ecNumber evidence="2">2.7.1.160</ecNumber>
    </recommendedName>
</protein>
<keyword evidence="6" id="KW-1185">Reference proteome</keyword>
<dbReference type="GO" id="GO:0000215">
    <property type="term" value="F:tRNA 2'-phosphotransferase activity"/>
    <property type="evidence" value="ECO:0007669"/>
    <property type="project" value="UniProtKB-EC"/>
</dbReference>
<evidence type="ECO:0000313" key="6">
    <source>
        <dbReference type="Proteomes" id="UP000070501"/>
    </source>
</evidence>
<dbReference type="PANTHER" id="PTHR12684">
    <property type="entry name" value="PUTATIVE PHOSPHOTRANSFERASE"/>
    <property type="match status" value="1"/>
</dbReference>
<dbReference type="EC" id="2.7.1.160" evidence="2"/>
<comment type="catalytic activity">
    <reaction evidence="3">
        <text>2'-phospho-[ligated tRNA] + NAD(+) = mature tRNA + ADP-alpha-D-ribose 1'',2''-cyclic phosphate + nicotinamide</text>
        <dbReference type="Rhea" id="RHEA:23324"/>
        <dbReference type="Rhea" id="RHEA-COMP:11106"/>
        <dbReference type="Rhea" id="RHEA-COMP:11107"/>
        <dbReference type="ChEBI" id="CHEBI:17154"/>
        <dbReference type="ChEBI" id="CHEBI:57540"/>
        <dbReference type="ChEBI" id="CHEBI:76596"/>
        <dbReference type="ChEBI" id="CHEBI:82883"/>
        <dbReference type="ChEBI" id="CHEBI:85027"/>
        <dbReference type="EC" id="2.7.1.160"/>
    </reaction>
</comment>
<evidence type="ECO:0000256" key="2">
    <source>
        <dbReference type="ARBA" id="ARBA00012007"/>
    </source>
</evidence>
<dbReference type="Pfam" id="PF01885">
    <property type="entry name" value="PTS_2-RNA"/>
    <property type="match status" value="1"/>
</dbReference>
<comment type="function">
    <text evidence="1">Catalyzes the last step of tRNA splicing, the transfer of the splice junction 2'-phosphate from ligated tRNA to NAD to produce ADP-ribose 1''-2'' cyclic phosphate.</text>
</comment>
<dbReference type="SUPFAM" id="SSF56399">
    <property type="entry name" value="ADP-ribosylation"/>
    <property type="match status" value="1"/>
</dbReference>
<feature type="region of interest" description="Disordered" evidence="4">
    <location>
        <begin position="287"/>
        <end position="323"/>
    </location>
</feature>
<evidence type="ECO:0000256" key="3">
    <source>
        <dbReference type="ARBA" id="ARBA00047949"/>
    </source>
</evidence>
<dbReference type="Gene3D" id="1.10.10.970">
    <property type="entry name" value="RNA 2'-phosphotransferase, Tpt1/KptA family, N-terminal domain"/>
    <property type="match status" value="1"/>
</dbReference>
<dbReference type="InParanoid" id="A0A136ITN9"/>
<evidence type="ECO:0000256" key="1">
    <source>
        <dbReference type="ARBA" id="ARBA00003343"/>
    </source>
</evidence>
<gene>
    <name evidence="5" type="ORF">Micbo1qcDRAFT_235992</name>
</gene>
<dbReference type="InterPro" id="IPR002745">
    <property type="entry name" value="Ptrans_KptA/Tpt1"/>
</dbReference>
<sequence>MATAAVLIPIDTISQHGGVLPPSALVQHAPRHGRSRAASIKGKRGNTYSVVEGSDVAIRKAMAYVLRRTIDESEADEEEEDSDNLVQDVDGWVSVAHLLQHPKLAELGASLSDVRRIVAAMSKARFELSPASATAAAGSAAAYKIRILRAKRNSLQAPLEVETEPITYQTPDLPEFVVYETTYQAYPLILASGAIQRAAGAARLAFVPTVSSEDAPENRASKADIAIWVNLWDAMAAGSGITWERTISGNQAFTTTAEVPRSLWTKVVARRPDVGILFENGEVRGEVPEALRRKGTKGSAKKTREGGAHSNDEGDDSATSASE</sequence>
<dbReference type="GO" id="GO:0006388">
    <property type="term" value="P:tRNA splicing, via endonucleolytic cleavage and ligation"/>
    <property type="evidence" value="ECO:0007669"/>
    <property type="project" value="TreeGrafter"/>
</dbReference>
<evidence type="ECO:0000313" key="5">
    <source>
        <dbReference type="EMBL" id="KXJ88223.1"/>
    </source>
</evidence>
<proteinExistence type="predicted"/>
<reference evidence="6" key="1">
    <citation type="submission" date="2016-02" db="EMBL/GenBank/DDBJ databases">
        <title>Draft genome sequence of Microdochium bolleyi, a fungal endophyte of beachgrass.</title>
        <authorList>
            <consortium name="DOE Joint Genome Institute"/>
            <person name="David A.S."/>
            <person name="May G."/>
            <person name="Haridas S."/>
            <person name="Lim J."/>
            <person name="Wang M."/>
            <person name="Labutti K."/>
            <person name="Lipzen A."/>
            <person name="Barry K."/>
            <person name="Grigoriev I.V."/>
        </authorList>
    </citation>
    <scope>NUCLEOTIDE SEQUENCE [LARGE SCALE GENOMIC DNA]</scope>
    <source>
        <strain evidence="6">J235TASD1</strain>
    </source>
</reference>
<feature type="compositionally biased region" description="Basic and acidic residues" evidence="4">
    <location>
        <begin position="302"/>
        <end position="312"/>
    </location>
</feature>
<dbReference type="EMBL" id="KQ964259">
    <property type="protein sequence ID" value="KXJ88223.1"/>
    <property type="molecule type" value="Genomic_DNA"/>
</dbReference>
<dbReference type="PANTHER" id="PTHR12684:SF2">
    <property type="entry name" value="TRNA 2'-PHOSPHOTRANSFERASE 1"/>
    <property type="match status" value="1"/>
</dbReference>
<evidence type="ECO:0000256" key="4">
    <source>
        <dbReference type="SAM" id="MobiDB-lite"/>
    </source>
</evidence>